<sequence>MLRTATILLCLTCALPAAAQRDSTARTIAIESVDISGRRPMKEIGVQRTELDTLVLRENITASLADALATGSTIFIKSYGRATLATASFRGTAPSHTQVTWNDMKVNSPMLGQVDFSLIPAYFIDDATIYHGASSVGVTGGGLGGAVTLATKAPAEQGLGLRYVQGIGSFATFDEFLHLTYGGARWSSSTRVLYSTSENDFRFRNYNSKEFVTDDDGQIVGEYYPLQRNRNGGFRDLHVMQELYYTTRGGDRFSLAAWYLDSHRGLAMLTSDRNKSKQKQNTQDERTLRAVAGWERLRNGLKLGARAGYTYTDLRYLLKQDPEGKGQFVVNTDARSRIHTLFAKAEAEYALGEKWLFSANAALHQHRVRSGDLSVIGNNGLRADTLYRQERFELSAFAAVKWRPVPRLGVAADLRWELYGDRTTPVIPALFADYVLSKRGSVVVRASAARNYRYPTLNDLYFRPGGNKNLKPERGWTFDAGLETTLKGDARSLRASATAFDSRIDDWILWIGSPKLGIYTPINIRRVHSYGVEAKLSADAETSGGWRLLLDGNFAWTRSINRGDPFSPADESVGKQLVYIPVYSAALTARVEWRRWELTYKWNWYSERYTMSSNDLGVLGRVKPYFMSDLSLEKGLDCKWASFSLKGCIHNLLNEEYESVLSRPMPRLNVSFFIGITPKFGKR</sequence>
<dbReference type="Proteomes" id="UP001055105">
    <property type="component" value="Unassembled WGS sequence"/>
</dbReference>
<evidence type="ECO:0000256" key="6">
    <source>
        <dbReference type="ARBA" id="ARBA00023077"/>
    </source>
</evidence>
<dbReference type="InterPro" id="IPR039426">
    <property type="entry name" value="TonB-dep_rcpt-like"/>
</dbReference>
<proteinExistence type="inferred from homology"/>
<organism evidence="15 16">
    <name type="scientific">Alistipes finegoldii</name>
    <dbReference type="NCBI Taxonomy" id="214856"/>
    <lineage>
        <taxon>Bacteria</taxon>
        <taxon>Pseudomonadati</taxon>
        <taxon>Bacteroidota</taxon>
        <taxon>Bacteroidia</taxon>
        <taxon>Bacteroidales</taxon>
        <taxon>Rikenellaceae</taxon>
        <taxon>Alistipes</taxon>
    </lineage>
</organism>
<evidence type="ECO:0000256" key="7">
    <source>
        <dbReference type="ARBA" id="ARBA00023136"/>
    </source>
</evidence>
<keyword evidence="5 12" id="KW-0732">Signal</keyword>
<dbReference type="GO" id="GO:0015344">
    <property type="term" value="F:siderophore uptake transmembrane transporter activity"/>
    <property type="evidence" value="ECO:0007669"/>
    <property type="project" value="TreeGrafter"/>
</dbReference>
<evidence type="ECO:0000256" key="12">
    <source>
        <dbReference type="SAM" id="SignalP"/>
    </source>
</evidence>
<evidence type="ECO:0000313" key="15">
    <source>
        <dbReference type="EMBL" id="GKI17691.1"/>
    </source>
</evidence>
<evidence type="ECO:0000256" key="10">
    <source>
        <dbReference type="PROSITE-ProRule" id="PRU01360"/>
    </source>
</evidence>
<dbReference type="Pfam" id="PF07715">
    <property type="entry name" value="Plug"/>
    <property type="match status" value="1"/>
</dbReference>
<keyword evidence="2 10" id="KW-0813">Transport</keyword>
<feature type="domain" description="TonB-dependent receptor plug" evidence="14">
    <location>
        <begin position="53"/>
        <end position="146"/>
    </location>
</feature>
<keyword evidence="6 11" id="KW-0798">TonB box</keyword>
<evidence type="ECO:0000256" key="5">
    <source>
        <dbReference type="ARBA" id="ARBA00022729"/>
    </source>
</evidence>
<dbReference type="InterPro" id="IPR036942">
    <property type="entry name" value="Beta-barrel_TonB_sf"/>
</dbReference>
<dbReference type="EMBL" id="BQOL01000001">
    <property type="protein sequence ID" value="GKI17691.1"/>
    <property type="molecule type" value="Genomic_DNA"/>
</dbReference>
<dbReference type="Pfam" id="PF00593">
    <property type="entry name" value="TonB_dep_Rec_b-barrel"/>
    <property type="match status" value="1"/>
</dbReference>
<evidence type="ECO:0000313" key="16">
    <source>
        <dbReference type="Proteomes" id="UP001055105"/>
    </source>
</evidence>
<comment type="subcellular location">
    <subcellularLocation>
        <location evidence="1 10">Cell outer membrane</location>
        <topology evidence="1 10">Multi-pass membrane protein</topology>
    </subcellularLocation>
</comment>
<evidence type="ECO:0000256" key="4">
    <source>
        <dbReference type="ARBA" id="ARBA00022692"/>
    </source>
</evidence>
<evidence type="ECO:0000256" key="8">
    <source>
        <dbReference type="ARBA" id="ARBA00023170"/>
    </source>
</evidence>
<dbReference type="Gene3D" id="2.40.170.20">
    <property type="entry name" value="TonB-dependent receptor, beta-barrel domain"/>
    <property type="match status" value="1"/>
</dbReference>
<keyword evidence="4 10" id="KW-0812">Transmembrane</keyword>
<keyword evidence="8 15" id="KW-0675">Receptor</keyword>
<keyword evidence="9 10" id="KW-0998">Cell outer membrane</keyword>
<evidence type="ECO:0000259" key="13">
    <source>
        <dbReference type="Pfam" id="PF00593"/>
    </source>
</evidence>
<feature type="chain" id="PRO_5041305888" evidence="12">
    <location>
        <begin position="20"/>
        <end position="683"/>
    </location>
</feature>
<dbReference type="Gene3D" id="2.170.130.10">
    <property type="entry name" value="TonB-dependent receptor, plug domain"/>
    <property type="match status" value="1"/>
</dbReference>
<evidence type="ECO:0000259" key="14">
    <source>
        <dbReference type="Pfam" id="PF07715"/>
    </source>
</evidence>
<dbReference type="InterPro" id="IPR000531">
    <property type="entry name" value="Beta-barrel_TonB"/>
</dbReference>
<dbReference type="InterPro" id="IPR012910">
    <property type="entry name" value="Plug_dom"/>
</dbReference>
<dbReference type="PROSITE" id="PS52016">
    <property type="entry name" value="TONB_DEPENDENT_REC_3"/>
    <property type="match status" value="1"/>
</dbReference>
<feature type="domain" description="TonB-dependent receptor-like beta-barrel" evidence="13">
    <location>
        <begin position="245"/>
        <end position="634"/>
    </location>
</feature>
<protein>
    <submittedName>
        <fullName evidence="15">TonB-dependent receptor</fullName>
    </submittedName>
</protein>
<dbReference type="GO" id="GO:0009279">
    <property type="term" value="C:cell outer membrane"/>
    <property type="evidence" value="ECO:0007669"/>
    <property type="project" value="UniProtKB-SubCell"/>
</dbReference>
<dbReference type="InterPro" id="IPR037066">
    <property type="entry name" value="Plug_dom_sf"/>
</dbReference>
<feature type="signal peptide" evidence="12">
    <location>
        <begin position="1"/>
        <end position="19"/>
    </location>
</feature>
<dbReference type="AlphaFoldDB" id="A0AA37KKS9"/>
<evidence type="ECO:0000256" key="9">
    <source>
        <dbReference type="ARBA" id="ARBA00023237"/>
    </source>
</evidence>
<evidence type="ECO:0000256" key="2">
    <source>
        <dbReference type="ARBA" id="ARBA00022448"/>
    </source>
</evidence>
<comment type="caution">
    <text evidence="15">The sequence shown here is derived from an EMBL/GenBank/DDBJ whole genome shotgun (WGS) entry which is preliminary data.</text>
</comment>
<evidence type="ECO:0000256" key="3">
    <source>
        <dbReference type="ARBA" id="ARBA00022452"/>
    </source>
</evidence>
<evidence type="ECO:0000256" key="11">
    <source>
        <dbReference type="RuleBase" id="RU003357"/>
    </source>
</evidence>
<dbReference type="SUPFAM" id="SSF56935">
    <property type="entry name" value="Porins"/>
    <property type="match status" value="1"/>
</dbReference>
<gene>
    <name evidence="15" type="ORF">CE91St16_05990</name>
</gene>
<keyword evidence="7 10" id="KW-0472">Membrane</keyword>
<dbReference type="PANTHER" id="PTHR30069">
    <property type="entry name" value="TONB-DEPENDENT OUTER MEMBRANE RECEPTOR"/>
    <property type="match status" value="1"/>
</dbReference>
<dbReference type="PANTHER" id="PTHR30069:SF29">
    <property type="entry name" value="HEMOGLOBIN AND HEMOGLOBIN-HAPTOGLOBIN-BINDING PROTEIN 1-RELATED"/>
    <property type="match status" value="1"/>
</dbReference>
<reference evidence="15" key="1">
    <citation type="submission" date="2022-01" db="EMBL/GenBank/DDBJ databases">
        <title>Novel bile acid biosynthetic pathways are enriched in the microbiome of centenarians.</title>
        <authorList>
            <person name="Sato Y."/>
            <person name="Atarashi K."/>
            <person name="Plichta R.D."/>
            <person name="Arai Y."/>
            <person name="Sasajima S."/>
            <person name="Kearney M.S."/>
            <person name="Suda W."/>
            <person name="Takeshita K."/>
            <person name="Sasaki T."/>
            <person name="Okamoto S."/>
            <person name="Skelly N.A."/>
            <person name="Okamura Y."/>
            <person name="Vlamakis H."/>
            <person name="Li Y."/>
            <person name="Tanoue T."/>
            <person name="Takei H."/>
            <person name="Nittono H."/>
            <person name="Narushima S."/>
            <person name="Irie J."/>
            <person name="Itoh H."/>
            <person name="Moriya K."/>
            <person name="Sugiura Y."/>
            <person name="Suematsu M."/>
            <person name="Moritoki N."/>
            <person name="Shibata S."/>
            <person name="Littman R.D."/>
            <person name="Fischbach A.M."/>
            <person name="Uwamino Y."/>
            <person name="Inoue T."/>
            <person name="Honda A."/>
            <person name="Hattori M."/>
            <person name="Murai T."/>
            <person name="Xavier J.R."/>
            <person name="Hirose N."/>
            <person name="Honda K."/>
        </authorList>
    </citation>
    <scope>NUCLEOTIDE SEQUENCE</scope>
    <source>
        <strain evidence="15">CE91-St16</strain>
    </source>
</reference>
<keyword evidence="3 10" id="KW-1134">Transmembrane beta strand</keyword>
<evidence type="ECO:0000256" key="1">
    <source>
        <dbReference type="ARBA" id="ARBA00004571"/>
    </source>
</evidence>
<dbReference type="GO" id="GO:0044718">
    <property type="term" value="P:siderophore transmembrane transport"/>
    <property type="evidence" value="ECO:0007669"/>
    <property type="project" value="TreeGrafter"/>
</dbReference>
<name>A0AA37KKS9_9BACT</name>
<comment type="similarity">
    <text evidence="10 11">Belongs to the TonB-dependent receptor family.</text>
</comment>
<accession>A0AA37KKS9</accession>